<feature type="signal peptide" evidence="1">
    <location>
        <begin position="1"/>
        <end position="19"/>
    </location>
</feature>
<proteinExistence type="predicted"/>
<gene>
    <name evidence="2" type="ORF">H8N03_10840</name>
</gene>
<dbReference type="Proteomes" id="UP000608513">
    <property type="component" value="Unassembled WGS sequence"/>
</dbReference>
<keyword evidence="1" id="KW-0732">Signal</keyword>
<protein>
    <submittedName>
        <fullName evidence="2">Uncharacterized protein</fullName>
    </submittedName>
</protein>
<keyword evidence="3" id="KW-1185">Reference proteome</keyword>
<evidence type="ECO:0000313" key="2">
    <source>
        <dbReference type="EMBL" id="MBC5783442.1"/>
    </source>
</evidence>
<feature type="chain" id="PRO_5037334294" evidence="1">
    <location>
        <begin position="20"/>
        <end position="156"/>
    </location>
</feature>
<sequence length="156" mass="14998">MKKKLGTVLISLIAGAAIAQAPLGTVTNVSGVATVTTGTAGTAITVGAPIVEGARVITTTTGSVTFRLANGCVITVPPGHAITVRSAMSCQQLQAAMQPVTTAVTTTTATTSGTVPAGVGIGTPSGAAVAGFAALLAVGAIAANNDDNNNTPISGR</sequence>
<organism evidence="2 3">
    <name type="scientific">Ramlibacter cellulosilyticus</name>
    <dbReference type="NCBI Taxonomy" id="2764187"/>
    <lineage>
        <taxon>Bacteria</taxon>
        <taxon>Pseudomonadati</taxon>
        <taxon>Pseudomonadota</taxon>
        <taxon>Betaproteobacteria</taxon>
        <taxon>Burkholderiales</taxon>
        <taxon>Comamonadaceae</taxon>
        <taxon>Ramlibacter</taxon>
    </lineage>
</organism>
<dbReference type="RefSeq" id="WP_187076176.1">
    <property type="nucleotide sequence ID" value="NZ_JACORT010000003.1"/>
</dbReference>
<name>A0A923MTC6_9BURK</name>
<reference evidence="2" key="1">
    <citation type="submission" date="2020-08" db="EMBL/GenBank/DDBJ databases">
        <title>Ramlibacter sp. USB13 16S ribosomal RNA gene genome sequencing and assembly.</title>
        <authorList>
            <person name="Kang M."/>
        </authorList>
    </citation>
    <scope>NUCLEOTIDE SEQUENCE</scope>
    <source>
        <strain evidence="2">USB13</strain>
    </source>
</reference>
<evidence type="ECO:0000313" key="3">
    <source>
        <dbReference type="Proteomes" id="UP000608513"/>
    </source>
</evidence>
<dbReference type="EMBL" id="JACORT010000003">
    <property type="protein sequence ID" value="MBC5783442.1"/>
    <property type="molecule type" value="Genomic_DNA"/>
</dbReference>
<evidence type="ECO:0000256" key="1">
    <source>
        <dbReference type="SAM" id="SignalP"/>
    </source>
</evidence>
<comment type="caution">
    <text evidence="2">The sequence shown here is derived from an EMBL/GenBank/DDBJ whole genome shotgun (WGS) entry which is preliminary data.</text>
</comment>
<dbReference type="AlphaFoldDB" id="A0A923MTC6"/>
<accession>A0A923MTC6</accession>